<organism evidence="1 2">
    <name type="scientific">Embleya scabrispora</name>
    <dbReference type="NCBI Taxonomy" id="159449"/>
    <lineage>
        <taxon>Bacteria</taxon>
        <taxon>Bacillati</taxon>
        <taxon>Actinomycetota</taxon>
        <taxon>Actinomycetes</taxon>
        <taxon>Kitasatosporales</taxon>
        <taxon>Streptomycetaceae</taxon>
        <taxon>Embleya</taxon>
    </lineage>
</organism>
<dbReference type="RefSeq" id="WP_078978183.1">
    <property type="nucleotide sequence ID" value="NZ_MWQN01000001.1"/>
</dbReference>
<reference evidence="1 2" key="1">
    <citation type="submission" date="2017-03" db="EMBL/GenBank/DDBJ databases">
        <title>Draft genome sequence of Streptomyces scabrisporus NF3, endophyte isolated from Amphipterygium adstringens.</title>
        <authorList>
            <person name="Vazquez M."/>
            <person name="Ceapa C.D."/>
            <person name="Rodriguez Luna D."/>
            <person name="Sanchez Esquivel S."/>
        </authorList>
    </citation>
    <scope>NUCLEOTIDE SEQUENCE [LARGE SCALE GENOMIC DNA]</scope>
    <source>
        <strain evidence="1 2">NF3</strain>
    </source>
</reference>
<gene>
    <name evidence="1" type="ORF">B4N89_25760</name>
</gene>
<name>A0A1T3P466_9ACTN</name>
<dbReference type="PANTHER" id="PTHR36221">
    <property type="entry name" value="DUF742 DOMAIN-CONTAINING PROTEIN"/>
    <property type="match status" value="1"/>
</dbReference>
<evidence type="ECO:0000313" key="1">
    <source>
        <dbReference type="EMBL" id="OPC83887.1"/>
    </source>
</evidence>
<dbReference type="STRING" id="159449.B4N89_25760"/>
<dbReference type="InterPro" id="IPR007995">
    <property type="entry name" value="DUF742"/>
</dbReference>
<dbReference type="Pfam" id="PF05331">
    <property type="entry name" value="DUF742"/>
    <property type="match status" value="1"/>
</dbReference>
<dbReference type="EMBL" id="MWQN01000001">
    <property type="protein sequence ID" value="OPC83887.1"/>
    <property type="molecule type" value="Genomic_DNA"/>
</dbReference>
<dbReference type="AlphaFoldDB" id="A0A1T3P466"/>
<keyword evidence="2" id="KW-1185">Reference proteome</keyword>
<proteinExistence type="predicted"/>
<dbReference type="PANTHER" id="PTHR36221:SF1">
    <property type="entry name" value="DUF742 DOMAIN-CONTAINING PROTEIN"/>
    <property type="match status" value="1"/>
</dbReference>
<evidence type="ECO:0000313" key="2">
    <source>
        <dbReference type="Proteomes" id="UP000190037"/>
    </source>
</evidence>
<dbReference type="Proteomes" id="UP000190037">
    <property type="component" value="Unassembled WGS sequence"/>
</dbReference>
<protein>
    <submittedName>
        <fullName evidence="1">RarC protein</fullName>
    </submittedName>
</protein>
<accession>A0A1T3P466</accession>
<comment type="caution">
    <text evidence="1">The sequence shown here is derived from an EMBL/GenBank/DDBJ whole genome shotgun (WGS) entry which is preliminary data.</text>
</comment>
<sequence>MTVPRRRTRRVPYPERLYLVGENPDDPGRLDLVTLFVAKHESTRGMGPEPAAILRMCEQPLSMAEISAHMRLPTSVLTLVLADMVTAGELEARAPIPAASLPDIDLLKAVMHGLQRL</sequence>